<dbReference type="GO" id="GO:0005737">
    <property type="term" value="C:cytoplasm"/>
    <property type="evidence" value="ECO:0007669"/>
    <property type="project" value="UniProtKB-ARBA"/>
</dbReference>
<organism evidence="8 9">
    <name type="scientific">Arthrobacter terricola</name>
    <dbReference type="NCBI Taxonomy" id="2547396"/>
    <lineage>
        <taxon>Bacteria</taxon>
        <taxon>Bacillati</taxon>
        <taxon>Actinomycetota</taxon>
        <taxon>Actinomycetes</taxon>
        <taxon>Micrococcales</taxon>
        <taxon>Micrococcaceae</taxon>
        <taxon>Arthrobacter</taxon>
    </lineage>
</organism>
<dbReference type="PIRSF" id="PIRSF000429">
    <property type="entry name" value="Ac-CoA_Ac_transf"/>
    <property type="match status" value="1"/>
</dbReference>
<feature type="domain" description="Thiolase C-terminal" evidence="7">
    <location>
        <begin position="291"/>
        <end position="409"/>
    </location>
</feature>
<proteinExistence type="inferred from homology"/>
<keyword evidence="5" id="KW-0472">Membrane</keyword>
<dbReference type="PANTHER" id="PTHR43853:SF3">
    <property type="entry name" value="ACETYL-COA C-ACETYLTRANSFERASE YHFS-RELATED"/>
    <property type="match status" value="1"/>
</dbReference>
<dbReference type="Gene3D" id="3.40.47.10">
    <property type="match status" value="1"/>
</dbReference>
<evidence type="ECO:0000256" key="5">
    <source>
        <dbReference type="SAM" id="Phobius"/>
    </source>
</evidence>
<protein>
    <submittedName>
        <fullName evidence="8">Thiolase family protein</fullName>
    </submittedName>
</protein>
<dbReference type="GO" id="GO:0010124">
    <property type="term" value="P:phenylacetate catabolic process"/>
    <property type="evidence" value="ECO:0007669"/>
    <property type="project" value="TreeGrafter"/>
</dbReference>
<dbReference type="InterPro" id="IPR020617">
    <property type="entry name" value="Thiolase_C"/>
</dbReference>
<gene>
    <name evidence="8" type="ORF">E1809_19635</name>
</gene>
<dbReference type="InterPro" id="IPR020616">
    <property type="entry name" value="Thiolase_N"/>
</dbReference>
<comment type="caution">
    <text evidence="8">The sequence shown here is derived from an EMBL/GenBank/DDBJ whole genome shotgun (WGS) entry which is preliminary data.</text>
</comment>
<evidence type="ECO:0000256" key="3">
    <source>
        <dbReference type="ARBA" id="ARBA00023315"/>
    </source>
</evidence>
<name>A0A4R5KA51_9MICC</name>
<dbReference type="OrthoDB" id="1402717at2"/>
<sequence>MHGRNPLLSSLPGAGASGSLELDPARQPIIIAARRTPVCRANGQFKALRAEDLLAPVLRALLDDARVADSDVVDVVIGNAVGGGGNLARYAALQAGLPVDIPGLTVDRQCGSGLDAIALASRLVAAGGNGIYLAGGVESISTAPLRARRNPDPDGGPHFYSRASFVPPEFGDPDMGVAAENVAREYGISRERQDEFALRSHNRAVAARGAGTFVPEIVPLGAGTSIVREDDGPRASLTPRLMARFPAAFVQDGTVTAANSCFDADAASAVVITSLQRARELGAEDGLLVLGCDTAGVRPELLGIGASVAAKRLLAGSGLGAADLDLIEFNEAFAAQAIACLDALGVDSERANLDGGALALGHGYGASGAVLVTRLLAQARRIAEGQPGIVATALAMISIAGGMGTAALFRYSRLQ</sequence>
<comment type="similarity">
    <text evidence="1 4">Belongs to the thiolase-like superfamily. Thiolase family.</text>
</comment>
<dbReference type="InterPro" id="IPR016039">
    <property type="entry name" value="Thiolase-like"/>
</dbReference>
<evidence type="ECO:0000313" key="9">
    <source>
        <dbReference type="Proteomes" id="UP000295511"/>
    </source>
</evidence>
<dbReference type="InterPro" id="IPR050215">
    <property type="entry name" value="Thiolase-like_sf_Thiolase"/>
</dbReference>
<dbReference type="GO" id="GO:0006635">
    <property type="term" value="P:fatty acid beta-oxidation"/>
    <property type="evidence" value="ECO:0007669"/>
    <property type="project" value="TreeGrafter"/>
</dbReference>
<dbReference type="InterPro" id="IPR002155">
    <property type="entry name" value="Thiolase"/>
</dbReference>
<evidence type="ECO:0000259" key="7">
    <source>
        <dbReference type="Pfam" id="PF02803"/>
    </source>
</evidence>
<evidence type="ECO:0000313" key="8">
    <source>
        <dbReference type="EMBL" id="TDF91949.1"/>
    </source>
</evidence>
<dbReference type="PANTHER" id="PTHR43853">
    <property type="entry name" value="3-KETOACYL-COA THIOLASE, PEROXISOMAL"/>
    <property type="match status" value="1"/>
</dbReference>
<accession>A0A4R5KA51</accession>
<dbReference type="AlphaFoldDB" id="A0A4R5KA51"/>
<dbReference type="Pfam" id="PF02803">
    <property type="entry name" value="Thiolase_C"/>
    <property type="match status" value="1"/>
</dbReference>
<dbReference type="EMBL" id="SMRU01000026">
    <property type="protein sequence ID" value="TDF91949.1"/>
    <property type="molecule type" value="Genomic_DNA"/>
</dbReference>
<dbReference type="SUPFAM" id="SSF53901">
    <property type="entry name" value="Thiolase-like"/>
    <property type="match status" value="2"/>
</dbReference>
<evidence type="ECO:0000259" key="6">
    <source>
        <dbReference type="Pfam" id="PF00108"/>
    </source>
</evidence>
<evidence type="ECO:0000256" key="1">
    <source>
        <dbReference type="ARBA" id="ARBA00010982"/>
    </source>
</evidence>
<reference evidence="8 9" key="1">
    <citation type="submission" date="2019-03" db="EMBL/GenBank/DDBJ databases">
        <title>Whole genome sequence of Arthrobacter sp JH1-1.</title>
        <authorList>
            <person name="Trinh H.N."/>
        </authorList>
    </citation>
    <scope>NUCLEOTIDE SEQUENCE [LARGE SCALE GENOMIC DNA]</scope>
    <source>
        <strain evidence="8 9">JH1-1</strain>
    </source>
</reference>
<dbReference type="NCBIfam" id="TIGR01930">
    <property type="entry name" value="AcCoA-C-Actrans"/>
    <property type="match status" value="1"/>
</dbReference>
<dbReference type="CDD" id="cd00751">
    <property type="entry name" value="thiolase"/>
    <property type="match status" value="1"/>
</dbReference>
<dbReference type="Pfam" id="PF00108">
    <property type="entry name" value="Thiolase_N"/>
    <property type="match status" value="1"/>
</dbReference>
<keyword evidence="9" id="KW-1185">Reference proteome</keyword>
<dbReference type="Proteomes" id="UP000295511">
    <property type="component" value="Unassembled WGS sequence"/>
</dbReference>
<feature type="domain" description="Thiolase N-terminal" evidence="6">
    <location>
        <begin position="29"/>
        <end position="274"/>
    </location>
</feature>
<evidence type="ECO:0000256" key="4">
    <source>
        <dbReference type="RuleBase" id="RU003557"/>
    </source>
</evidence>
<keyword evidence="2 4" id="KW-0808">Transferase</keyword>
<feature type="transmembrane region" description="Helical" evidence="5">
    <location>
        <begin position="388"/>
        <end position="409"/>
    </location>
</feature>
<keyword evidence="5" id="KW-0812">Transmembrane</keyword>
<evidence type="ECO:0000256" key="2">
    <source>
        <dbReference type="ARBA" id="ARBA00022679"/>
    </source>
</evidence>
<keyword evidence="3 4" id="KW-0012">Acyltransferase</keyword>
<dbReference type="GO" id="GO:0003988">
    <property type="term" value="F:acetyl-CoA C-acyltransferase activity"/>
    <property type="evidence" value="ECO:0007669"/>
    <property type="project" value="TreeGrafter"/>
</dbReference>
<keyword evidence="5" id="KW-1133">Transmembrane helix</keyword>